<feature type="compositionally biased region" description="Basic and acidic residues" evidence="1">
    <location>
        <begin position="225"/>
        <end position="329"/>
    </location>
</feature>
<reference evidence="2 3" key="1">
    <citation type="journal article" date="2023" name="G3 (Bethesda)">
        <title>A chromosome-level genome assembly of Zasmidium syzygii isolated from banana leaves.</title>
        <authorList>
            <person name="van Westerhoven A.C."/>
            <person name="Mehrabi R."/>
            <person name="Talebi R."/>
            <person name="Steentjes M.B.F."/>
            <person name="Corcolon B."/>
            <person name="Chong P.A."/>
            <person name="Kema G.H.J."/>
            <person name="Seidl M.F."/>
        </authorList>
    </citation>
    <scope>NUCLEOTIDE SEQUENCE [LARGE SCALE GENOMIC DNA]</scope>
    <source>
        <strain evidence="2 3">P124</strain>
    </source>
</reference>
<evidence type="ECO:0000256" key="1">
    <source>
        <dbReference type="SAM" id="MobiDB-lite"/>
    </source>
</evidence>
<evidence type="ECO:0000313" key="2">
    <source>
        <dbReference type="EMBL" id="KAK4499271.1"/>
    </source>
</evidence>
<gene>
    <name evidence="2" type="ORF">PRZ48_009784</name>
</gene>
<name>A0ABR0EDC3_ZASCE</name>
<feature type="compositionally biased region" description="Low complexity" evidence="1">
    <location>
        <begin position="95"/>
        <end position="110"/>
    </location>
</feature>
<feature type="compositionally biased region" description="Basic residues" evidence="1">
    <location>
        <begin position="74"/>
        <end position="88"/>
    </location>
</feature>
<feature type="region of interest" description="Disordered" evidence="1">
    <location>
        <begin position="45"/>
        <end position="329"/>
    </location>
</feature>
<dbReference type="Proteomes" id="UP001305779">
    <property type="component" value="Unassembled WGS sequence"/>
</dbReference>
<protein>
    <submittedName>
        <fullName evidence="2">Uncharacterized protein</fullName>
    </submittedName>
</protein>
<comment type="caution">
    <text evidence="2">The sequence shown here is derived from an EMBL/GenBank/DDBJ whole genome shotgun (WGS) entry which is preliminary data.</text>
</comment>
<feature type="compositionally biased region" description="Polar residues" evidence="1">
    <location>
        <begin position="384"/>
        <end position="407"/>
    </location>
</feature>
<feature type="region of interest" description="Disordered" evidence="1">
    <location>
        <begin position="459"/>
        <end position="498"/>
    </location>
</feature>
<sequence length="498" mass="56357">MCVVTKKTYVHSDNRRETVESHRLCHNAIGGRLCGHVELRNEESVRVKERKPSSSSRPSSADIITTSGGGREQHWKRFRRPSTSKRHSSSRDSKTGTSSPVDSAASSASPLQPVYQEFRPPSVRDLPLMSGALPSARHSGTISPASPTQPPNLFMSVAPGGTAVYDRPPSLDMSRAENNERPSLSRHPSNSSTAAELDDPEPIRRRPSTKKNATFDAISSGSKPRSSDKGKSRARIDEEELRRQKRKDEDERIARIAREQLAATDKRQSDRRSREQLQRDQEQAQIERDLLAAAEVRRRSNLSREAEAEARRRAEELRQREDRREEARRERYRREAAAALEGEQQVQRDAAYARLVEAELSAIDKERVAADARKRESAERYQELVSSPMSSGNYTYAPSSPTSARQYTVTTRPPNAIHQYPSARRNSTILDRGERVIAREQGRTIGASQRLAEAMGGLSMADEEDAAATYSETERAARRVRKEKEREREWRRRQQGYY</sequence>
<dbReference type="EMBL" id="JAXOVC010000007">
    <property type="protein sequence ID" value="KAK4499271.1"/>
    <property type="molecule type" value="Genomic_DNA"/>
</dbReference>
<proteinExistence type="predicted"/>
<accession>A0ABR0EDC3</accession>
<feature type="compositionally biased region" description="Basic and acidic residues" evidence="1">
    <location>
        <begin position="472"/>
        <end position="492"/>
    </location>
</feature>
<keyword evidence="3" id="KW-1185">Reference proteome</keyword>
<organism evidence="2 3">
    <name type="scientific">Zasmidium cellare</name>
    <name type="common">Wine cellar mold</name>
    <name type="synonym">Racodium cellare</name>
    <dbReference type="NCBI Taxonomy" id="395010"/>
    <lineage>
        <taxon>Eukaryota</taxon>
        <taxon>Fungi</taxon>
        <taxon>Dikarya</taxon>
        <taxon>Ascomycota</taxon>
        <taxon>Pezizomycotina</taxon>
        <taxon>Dothideomycetes</taxon>
        <taxon>Dothideomycetidae</taxon>
        <taxon>Mycosphaerellales</taxon>
        <taxon>Mycosphaerellaceae</taxon>
        <taxon>Zasmidium</taxon>
    </lineage>
</organism>
<evidence type="ECO:0000313" key="3">
    <source>
        <dbReference type="Proteomes" id="UP001305779"/>
    </source>
</evidence>
<feature type="region of interest" description="Disordered" evidence="1">
    <location>
        <begin position="382"/>
        <end position="407"/>
    </location>
</feature>